<keyword evidence="3" id="KW-1185">Reference proteome</keyword>
<dbReference type="AlphaFoldDB" id="A0AAW2YWH1"/>
<evidence type="ECO:0000313" key="3">
    <source>
        <dbReference type="Proteomes" id="UP001431209"/>
    </source>
</evidence>
<evidence type="ECO:0000256" key="1">
    <source>
        <dbReference type="SAM" id="MobiDB-lite"/>
    </source>
</evidence>
<feature type="region of interest" description="Disordered" evidence="1">
    <location>
        <begin position="212"/>
        <end position="232"/>
    </location>
</feature>
<sequence length="456" mass="52011">MLITPEEHRSSAETLRPAYGTENAKIESNPFVLDNESHDEEPQVSTAEEESEDEVANTSKTSRINKRVKRETICSLNAGALYHNHNNMSSLFRAKVQIKPARKTSKYFISYFPPKLYCSPYKYDMLITLPQAVFKSYRLAFRLLDGETNQQILLNTKSETSILIEKSKTIRKSNQPGYLNASYRFCFNVCSFHNFRRPFFLTTHLIRLKENEEEEIDEQEHEDANEENTYDHHDERNICVEPDSADCTCVHESELFHIFARKTGKGAEVWGEVNNLRSQLKAEEKVQVTPKKVRALLKRSPVSKQRVEPSYKRIKRMKDISDAGASLEDQSNLSVVQSLPQEQPQPITKELESSQPTRPAQQQQHGSQLLPEQSPSTASLLSPTTPSMLSFPSNILEYNTVPQTMPNLYIPSNKTDVQNLYNQLCGATTQVIPSTGADYFSKCVLDEFFNNNANNL</sequence>
<proteinExistence type="predicted"/>
<feature type="compositionally biased region" description="Polar residues" evidence="1">
    <location>
        <begin position="328"/>
        <end position="346"/>
    </location>
</feature>
<feature type="region of interest" description="Disordered" evidence="1">
    <location>
        <begin position="326"/>
        <end position="385"/>
    </location>
</feature>
<dbReference type="EMBL" id="JAOPGA020000797">
    <property type="protein sequence ID" value="KAL0481832.1"/>
    <property type="molecule type" value="Genomic_DNA"/>
</dbReference>
<comment type="caution">
    <text evidence="2">The sequence shown here is derived from an EMBL/GenBank/DDBJ whole genome shotgun (WGS) entry which is preliminary data.</text>
</comment>
<evidence type="ECO:0000313" key="2">
    <source>
        <dbReference type="EMBL" id="KAL0481832.1"/>
    </source>
</evidence>
<feature type="compositionally biased region" description="Basic and acidic residues" evidence="1">
    <location>
        <begin position="1"/>
        <end position="11"/>
    </location>
</feature>
<dbReference type="Proteomes" id="UP001431209">
    <property type="component" value="Unassembled WGS sequence"/>
</dbReference>
<gene>
    <name evidence="2" type="ORF">AKO1_011345</name>
</gene>
<feature type="compositionally biased region" description="Acidic residues" evidence="1">
    <location>
        <begin position="212"/>
        <end position="228"/>
    </location>
</feature>
<feature type="compositionally biased region" description="Polar residues" evidence="1">
    <location>
        <begin position="353"/>
        <end position="373"/>
    </location>
</feature>
<reference evidence="2 3" key="1">
    <citation type="submission" date="2024-03" db="EMBL/GenBank/DDBJ databases">
        <title>The Acrasis kona genome and developmental transcriptomes reveal deep origins of eukaryotic multicellular pathways.</title>
        <authorList>
            <person name="Sheikh S."/>
            <person name="Fu C.-J."/>
            <person name="Brown M.W."/>
            <person name="Baldauf S.L."/>
        </authorList>
    </citation>
    <scope>NUCLEOTIDE SEQUENCE [LARGE SCALE GENOMIC DNA]</scope>
    <source>
        <strain evidence="2 3">ATCC MYA-3509</strain>
    </source>
</reference>
<accession>A0AAW2YWH1</accession>
<organism evidence="2 3">
    <name type="scientific">Acrasis kona</name>
    <dbReference type="NCBI Taxonomy" id="1008807"/>
    <lineage>
        <taxon>Eukaryota</taxon>
        <taxon>Discoba</taxon>
        <taxon>Heterolobosea</taxon>
        <taxon>Tetramitia</taxon>
        <taxon>Eutetramitia</taxon>
        <taxon>Acrasidae</taxon>
        <taxon>Acrasis</taxon>
    </lineage>
</organism>
<protein>
    <submittedName>
        <fullName evidence="2">Histone-lysine N-methyltransferase</fullName>
    </submittedName>
</protein>
<feature type="compositionally biased region" description="Low complexity" evidence="1">
    <location>
        <begin position="374"/>
        <end position="385"/>
    </location>
</feature>
<feature type="region of interest" description="Disordered" evidence="1">
    <location>
        <begin position="1"/>
        <end position="62"/>
    </location>
</feature>
<name>A0AAW2YWH1_9EUKA</name>